<dbReference type="FunFam" id="3.30.230.70:FF:000002">
    <property type="entry name" value="Polyribonucleotide nucleotidyltransferase"/>
    <property type="match status" value="1"/>
</dbReference>
<dbReference type="InterPro" id="IPR003029">
    <property type="entry name" value="S1_domain"/>
</dbReference>
<dbReference type="EC" id="2.7.7.8" evidence="9"/>
<evidence type="ECO:0000259" key="10">
    <source>
        <dbReference type="PROSITE" id="PS50126"/>
    </source>
</evidence>
<evidence type="ECO:0000313" key="12">
    <source>
        <dbReference type="Proteomes" id="UP000298381"/>
    </source>
</evidence>
<keyword evidence="12" id="KW-1185">Reference proteome</keyword>
<dbReference type="Pfam" id="PF00575">
    <property type="entry name" value="S1"/>
    <property type="match status" value="1"/>
</dbReference>
<keyword evidence="4 9" id="KW-0808">Transferase</keyword>
<comment type="similarity">
    <text evidence="2 9">Belongs to the polyribonucleotide nucleotidyltransferase family.</text>
</comment>
<gene>
    <name evidence="9" type="primary">pnp</name>
    <name evidence="11" type="ORF">E4100_07190</name>
</gene>
<dbReference type="InterPro" id="IPR012340">
    <property type="entry name" value="NA-bd_OB-fold"/>
</dbReference>
<dbReference type="PROSITE" id="PS50126">
    <property type="entry name" value="S1"/>
    <property type="match status" value="1"/>
</dbReference>
<dbReference type="AlphaFoldDB" id="A0A4Z0D226"/>
<dbReference type="InterPro" id="IPR036345">
    <property type="entry name" value="ExoRNase_PH_dom2_sf"/>
</dbReference>
<comment type="cofactor">
    <cofactor evidence="9">
        <name>Mg(2+)</name>
        <dbReference type="ChEBI" id="CHEBI:18420"/>
    </cofactor>
</comment>
<dbReference type="NCBIfam" id="TIGR03591">
    <property type="entry name" value="polynuc_phos"/>
    <property type="match status" value="1"/>
</dbReference>
<keyword evidence="8 9" id="KW-0694">RNA-binding</keyword>
<dbReference type="FunFam" id="3.30.1370.10:FF:000001">
    <property type="entry name" value="Polyribonucleotide nucleotidyltransferase"/>
    <property type="match status" value="1"/>
</dbReference>
<dbReference type="Gene3D" id="3.30.1370.10">
    <property type="entry name" value="K Homology domain, type 1"/>
    <property type="match status" value="1"/>
</dbReference>
<dbReference type="InterPro" id="IPR027408">
    <property type="entry name" value="PNPase/RNase_PH_dom_sf"/>
</dbReference>
<dbReference type="CDD" id="cd02393">
    <property type="entry name" value="KH-I_PNPase"/>
    <property type="match status" value="1"/>
</dbReference>
<evidence type="ECO:0000256" key="5">
    <source>
        <dbReference type="ARBA" id="ARBA00022695"/>
    </source>
</evidence>
<evidence type="ECO:0000256" key="1">
    <source>
        <dbReference type="ARBA" id="ARBA00004496"/>
    </source>
</evidence>
<feature type="binding site" evidence="9">
    <location>
        <position position="483"/>
    </location>
    <ligand>
        <name>Mg(2+)</name>
        <dbReference type="ChEBI" id="CHEBI:18420"/>
    </ligand>
</feature>
<dbReference type="GO" id="GO:0000175">
    <property type="term" value="F:3'-5'-RNA exonuclease activity"/>
    <property type="evidence" value="ECO:0007669"/>
    <property type="project" value="TreeGrafter"/>
</dbReference>
<organism evidence="11 12">
    <name type="scientific">Soehngenia longivitae</name>
    <dbReference type="NCBI Taxonomy" id="2562294"/>
    <lineage>
        <taxon>Bacteria</taxon>
        <taxon>Bacillati</taxon>
        <taxon>Bacillota</taxon>
        <taxon>Tissierellia</taxon>
        <taxon>Tissierellales</taxon>
        <taxon>Tissierellaceae</taxon>
        <taxon>Soehngenia</taxon>
    </lineage>
</organism>
<dbReference type="CDD" id="cd04472">
    <property type="entry name" value="S1_PNPase"/>
    <property type="match status" value="1"/>
</dbReference>
<evidence type="ECO:0000256" key="8">
    <source>
        <dbReference type="ARBA" id="ARBA00022884"/>
    </source>
</evidence>
<dbReference type="SUPFAM" id="SSF55666">
    <property type="entry name" value="Ribonuclease PH domain 2-like"/>
    <property type="match status" value="2"/>
</dbReference>
<feature type="binding site" evidence="9">
    <location>
        <position position="489"/>
    </location>
    <ligand>
        <name>Mg(2+)</name>
        <dbReference type="ChEBI" id="CHEBI:18420"/>
    </ligand>
</feature>
<sequence>MEKIYKYMLAGRELCITIGKLAQQANGSCLVRYGDTVTLVTATQSKEPREGIDFFPLSVDYEEKLYSVGKIPGGFIKREGRPSEKAILTSRLIDRPIRPLFPDGFRNDVQVIATVLSVDQDNSPEIAAMIGSSIALSISDIPFNGPTGSVQVGRVNGEIIINPNSEQRELSDINLTVSGTKDAIMMVEAGAKFVTEQVMLEAILKGHDEIKKICDFINEIVQDCGKEKSKYELFMPNKDVENLVRQLATNKLIDALYTVDKTQRDENVENLKNEITEIVLEKYPDTEKDVSEVFETIMKEEVRKQIIEKGIRPDNRKLDEIRPISCEVGLLPRTHGSGLFNRGQTQVLTIATLGASSDVQIIDGLGEEESKRYMHHYNFPSYSVGEVRPSRGPGRREIGHGALAERALEPVIPPENEFPYTLRLVSEVLSSNGSTSQASVCGSTLALLDAGVPIKAPVAGIAMGLIKEGDKVAILSDIQGLEDHLGDMDFKVAGTSEGITAIQMDIKIDGIDENILTEALERARKGRLFILDKMMQTISAPREELSIYAPRITVLQVNPDKIRDIIGPGGKIINKIIDETGVKIDIEDDGRVSIISNNAVASKKAIEIIQNIVKEIEVGDIYLGKVTKITTFGAFVEILNGKEGLVHISQLAKERVNKVEDIVSVGDEILVKVIEIDNQGRINLSRKVLLPDEKIENNQEPTNN</sequence>
<evidence type="ECO:0000256" key="4">
    <source>
        <dbReference type="ARBA" id="ARBA00022679"/>
    </source>
</evidence>
<evidence type="ECO:0000256" key="2">
    <source>
        <dbReference type="ARBA" id="ARBA00007404"/>
    </source>
</evidence>
<keyword evidence="7 9" id="KW-0460">Magnesium</keyword>
<keyword evidence="6 9" id="KW-0479">Metal-binding</keyword>
<accession>A0A4Z0D226</accession>
<dbReference type="GO" id="GO:0000287">
    <property type="term" value="F:magnesium ion binding"/>
    <property type="evidence" value="ECO:0007669"/>
    <property type="project" value="UniProtKB-UniRule"/>
</dbReference>
<dbReference type="InterPro" id="IPR015848">
    <property type="entry name" value="PNPase_PH_RNA-bd_bac/org-type"/>
</dbReference>
<dbReference type="Gene3D" id="2.40.50.140">
    <property type="entry name" value="Nucleic acid-binding proteins"/>
    <property type="match status" value="1"/>
</dbReference>
<proteinExistence type="inferred from homology"/>
<dbReference type="PANTHER" id="PTHR11252:SF0">
    <property type="entry name" value="POLYRIBONUCLEOTIDE NUCLEOTIDYLTRANSFERASE 1, MITOCHONDRIAL"/>
    <property type="match status" value="1"/>
</dbReference>
<name>A0A4Z0D226_9FIRM</name>
<dbReference type="PIRSF" id="PIRSF005499">
    <property type="entry name" value="PNPase"/>
    <property type="match status" value="1"/>
</dbReference>
<dbReference type="HAMAP" id="MF_01595">
    <property type="entry name" value="PNPase"/>
    <property type="match status" value="1"/>
</dbReference>
<comment type="subcellular location">
    <subcellularLocation>
        <location evidence="1 9">Cytoplasm</location>
    </subcellularLocation>
</comment>
<dbReference type="Gene3D" id="3.30.230.70">
    <property type="entry name" value="GHMP Kinase, N-terminal domain"/>
    <property type="match status" value="2"/>
</dbReference>
<dbReference type="InterPro" id="IPR015847">
    <property type="entry name" value="ExoRNase_PH_dom2"/>
</dbReference>
<dbReference type="InterPro" id="IPR036612">
    <property type="entry name" value="KH_dom_type_1_sf"/>
</dbReference>
<dbReference type="GO" id="GO:0006396">
    <property type="term" value="P:RNA processing"/>
    <property type="evidence" value="ECO:0007669"/>
    <property type="project" value="InterPro"/>
</dbReference>
<dbReference type="InterPro" id="IPR020568">
    <property type="entry name" value="Ribosomal_Su5_D2-typ_SF"/>
</dbReference>
<reference evidence="11 12" key="1">
    <citation type="submission" date="2019-03" db="EMBL/GenBank/DDBJ databases">
        <title>Draft genome sequence data and analysis of a Fermenting Bacterium, Soehngenia longevitae strain 1933PT, isolated from petroleum reservoir in Azerbaijan.</title>
        <authorList>
            <person name="Grouzdev D.S."/>
            <person name="Bidzhieva S.K."/>
            <person name="Sokolova D.S."/>
            <person name="Tourova T.P."/>
            <person name="Poltaraus A.B."/>
            <person name="Nazina T.N."/>
        </authorList>
    </citation>
    <scope>NUCLEOTIDE SEQUENCE [LARGE SCALE GENOMIC DNA]</scope>
    <source>
        <strain evidence="11 12">1933P</strain>
    </source>
</reference>
<dbReference type="InterPro" id="IPR012162">
    <property type="entry name" value="PNPase"/>
</dbReference>
<protein>
    <recommendedName>
        <fullName evidence="9">Polyribonucleotide nucleotidyltransferase</fullName>
        <ecNumber evidence="9">2.7.7.8</ecNumber>
    </recommendedName>
    <alternativeName>
        <fullName evidence="9">Polynucleotide phosphorylase</fullName>
        <shortName evidence="9">PNPase</shortName>
    </alternativeName>
</protein>
<evidence type="ECO:0000256" key="6">
    <source>
        <dbReference type="ARBA" id="ARBA00022723"/>
    </source>
</evidence>
<dbReference type="InterPro" id="IPR004087">
    <property type="entry name" value="KH_dom"/>
</dbReference>
<keyword evidence="5 9" id="KW-0548">Nucleotidyltransferase</keyword>
<evidence type="ECO:0000256" key="3">
    <source>
        <dbReference type="ARBA" id="ARBA00022490"/>
    </source>
</evidence>
<dbReference type="SUPFAM" id="SSF54791">
    <property type="entry name" value="Eukaryotic type KH-domain (KH-domain type I)"/>
    <property type="match status" value="1"/>
</dbReference>
<dbReference type="EMBL" id="SRIB01000009">
    <property type="protein sequence ID" value="TFZ39811.1"/>
    <property type="molecule type" value="Genomic_DNA"/>
</dbReference>
<dbReference type="FunFam" id="3.30.230.70:FF:000001">
    <property type="entry name" value="Polyribonucleotide nucleotidyltransferase"/>
    <property type="match status" value="1"/>
</dbReference>
<dbReference type="SUPFAM" id="SSF54211">
    <property type="entry name" value="Ribosomal protein S5 domain 2-like"/>
    <property type="match status" value="2"/>
</dbReference>
<keyword evidence="3 9" id="KW-0963">Cytoplasm</keyword>
<dbReference type="GO" id="GO:0005829">
    <property type="term" value="C:cytosol"/>
    <property type="evidence" value="ECO:0007669"/>
    <property type="project" value="TreeGrafter"/>
</dbReference>
<evidence type="ECO:0000256" key="9">
    <source>
        <dbReference type="HAMAP-Rule" id="MF_01595"/>
    </source>
</evidence>
<dbReference type="GO" id="GO:0003723">
    <property type="term" value="F:RNA binding"/>
    <property type="evidence" value="ECO:0007669"/>
    <property type="project" value="UniProtKB-UniRule"/>
</dbReference>
<feature type="domain" description="S1 motif" evidence="10">
    <location>
        <begin position="619"/>
        <end position="687"/>
    </location>
</feature>
<dbReference type="PANTHER" id="PTHR11252">
    <property type="entry name" value="POLYRIBONUCLEOTIDE NUCLEOTIDYLTRANSFERASE"/>
    <property type="match status" value="1"/>
</dbReference>
<dbReference type="Pfam" id="PF03726">
    <property type="entry name" value="PNPase"/>
    <property type="match status" value="1"/>
</dbReference>
<dbReference type="InterPro" id="IPR004088">
    <property type="entry name" value="KH_dom_type_1"/>
</dbReference>
<dbReference type="Pfam" id="PF01138">
    <property type="entry name" value="RNase_PH"/>
    <property type="match status" value="2"/>
</dbReference>
<comment type="caution">
    <text evidence="11">The sequence shown here is derived from an EMBL/GenBank/DDBJ whole genome shotgun (WGS) entry which is preliminary data.</text>
</comment>
<evidence type="ECO:0000313" key="11">
    <source>
        <dbReference type="EMBL" id="TFZ39811.1"/>
    </source>
</evidence>
<dbReference type="SMART" id="SM00316">
    <property type="entry name" value="S1"/>
    <property type="match status" value="1"/>
</dbReference>
<dbReference type="Pfam" id="PF00013">
    <property type="entry name" value="KH_1"/>
    <property type="match status" value="1"/>
</dbReference>
<evidence type="ECO:0000256" key="7">
    <source>
        <dbReference type="ARBA" id="ARBA00022842"/>
    </source>
</evidence>
<dbReference type="CDD" id="cd11363">
    <property type="entry name" value="RNase_PH_PNPase_1"/>
    <property type="match status" value="1"/>
</dbReference>
<dbReference type="GO" id="GO:0006402">
    <property type="term" value="P:mRNA catabolic process"/>
    <property type="evidence" value="ECO:0007669"/>
    <property type="project" value="UniProtKB-UniRule"/>
</dbReference>
<dbReference type="RefSeq" id="WP_135271363.1">
    <property type="nucleotide sequence ID" value="NZ_SRIB01000009.1"/>
</dbReference>
<dbReference type="PROSITE" id="PS50084">
    <property type="entry name" value="KH_TYPE_1"/>
    <property type="match status" value="1"/>
</dbReference>
<dbReference type="SUPFAM" id="SSF50249">
    <property type="entry name" value="Nucleic acid-binding proteins"/>
    <property type="match status" value="1"/>
</dbReference>
<dbReference type="FunFam" id="2.40.50.140:FF:000023">
    <property type="entry name" value="Polyribonucleotide nucleotidyltransferase"/>
    <property type="match status" value="1"/>
</dbReference>
<comment type="catalytic activity">
    <reaction evidence="9">
        <text>RNA(n+1) + phosphate = RNA(n) + a ribonucleoside 5'-diphosphate</text>
        <dbReference type="Rhea" id="RHEA:22096"/>
        <dbReference type="Rhea" id="RHEA-COMP:14527"/>
        <dbReference type="Rhea" id="RHEA-COMP:17342"/>
        <dbReference type="ChEBI" id="CHEBI:43474"/>
        <dbReference type="ChEBI" id="CHEBI:57930"/>
        <dbReference type="ChEBI" id="CHEBI:140395"/>
        <dbReference type="EC" id="2.7.7.8"/>
    </reaction>
</comment>
<dbReference type="SMART" id="SM00322">
    <property type="entry name" value="KH"/>
    <property type="match status" value="1"/>
</dbReference>
<dbReference type="Pfam" id="PF03725">
    <property type="entry name" value="RNase_PH_C"/>
    <property type="match status" value="2"/>
</dbReference>
<dbReference type="InterPro" id="IPR001247">
    <property type="entry name" value="ExoRNase_PH_dom1"/>
</dbReference>
<comment type="function">
    <text evidence="9">Involved in mRNA degradation. Catalyzes the phosphorolysis of single-stranded polyribonucleotides processively in the 3'- to 5'-direction.</text>
</comment>
<dbReference type="Proteomes" id="UP000298381">
    <property type="component" value="Unassembled WGS sequence"/>
</dbReference>
<dbReference type="OrthoDB" id="9804305at2"/>
<dbReference type="CDD" id="cd11364">
    <property type="entry name" value="RNase_PH_PNPase_2"/>
    <property type="match status" value="1"/>
</dbReference>
<dbReference type="NCBIfam" id="NF008805">
    <property type="entry name" value="PRK11824.1"/>
    <property type="match status" value="1"/>
</dbReference>
<dbReference type="GO" id="GO:0004654">
    <property type="term" value="F:polyribonucleotide nucleotidyltransferase activity"/>
    <property type="evidence" value="ECO:0007669"/>
    <property type="project" value="UniProtKB-UniRule"/>
</dbReference>